<name>A0AAV4WAH5_9ARAC</name>
<comment type="caution">
    <text evidence="1">The sequence shown here is derived from an EMBL/GenBank/DDBJ whole genome shotgun (WGS) entry which is preliminary data.</text>
</comment>
<proteinExistence type="predicted"/>
<dbReference type="Proteomes" id="UP001054837">
    <property type="component" value="Unassembled WGS sequence"/>
</dbReference>
<organism evidence="1 2">
    <name type="scientific">Caerostris darwini</name>
    <dbReference type="NCBI Taxonomy" id="1538125"/>
    <lineage>
        <taxon>Eukaryota</taxon>
        <taxon>Metazoa</taxon>
        <taxon>Ecdysozoa</taxon>
        <taxon>Arthropoda</taxon>
        <taxon>Chelicerata</taxon>
        <taxon>Arachnida</taxon>
        <taxon>Araneae</taxon>
        <taxon>Araneomorphae</taxon>
        <taxon>Entelegynae</taxon>
        <taxon>Araneoidea</taxon>
        <taxon>Araneidae</taxon>
        <taxon>Caerostris</taxon>
    </lineage>
</organism>
<evidence type="ECO:0000313" key="2">
    <source>
        <dbReference type="Proteomes" id="UP001054837"/>
    </source>
</evidence>
<accession>A0AAV4WAH5</accession>
<keyword evidence="2" id="KW-1185">Reference proteome</keyword>
<dbReference type="AlphaFoldDB" id="A0AAV4WAH5"/>
<reference evidence="1 2" key="1">
    <citation type="submission" date="2021-06" db="EMBL/GenBank/DDBJ databases">
        <title>Caerostris darwini draft genome.</title>
        <authorList>
            <person name="Kono N."/>
            <person name="Arakawa K."/>
        </authorList>
    </citation>
    <scope>NUCLEOTIDE SEQUENCE [LARGE SCALE GENOMIC DNA]</scope>
</reference>
<sequence>MISDITGNTRTFYSIKPSLISHLRPPGICGNLLIPGSGPLPDMVKGTHHSIRGGRGGICFGRDGDNKLCSGKDDISLYLSSCWLTSGELHSVFFPL</sequence>
<evidence type="ECO:0000313" key="1">
    <source>
        <dbReference type="EMBL" id="GIY79930.1"/>
    </source>
</evidence>
<gene>
    <name evidence="1" type="ORF">CDAR_384831</name>
</gene>
<dbReference type="EMBL" id="BPLQ01014465">
    <property type="protein sequence ID" value="GIY79930.1"/>
    <property type="molecule type" value="Genomic_DNA"/>
</dbReference>
<protein>
    <submittedName>
        <fullName evidence="1">Uncharacterized protein</fullName>
    </submittedName>
</protein>